<feature type="compositionally biased region" description="Polar residues" evidence="1">
    <location>
        <begin position="16"/>
        <end position="31"/>
    </location>
</feature>
<proteinExistence type="predicted"/>
<feature type="compositionally biased region" description="Basic and acidic residues" evidence="1">
    <location>
        <begin position="32"/>
        <end position="46"/>
    </location>
</feature>
<keyword evidence="3" id="KW-1185">Reference proteome</keyword>
<reference evidence="2 3" key="1">
    <citation type="submission" date="2015-09" db="EMBL/GenBank/DDBJ databases">
        <title>Trachymyrmex cornetzi WGS genome.</title>
        <authorList>
            <person name="Nygaard S."/>
            <person name="Hu H."/>
            <person name="Boomsma J."/>
            <person name="Zhang G."/>
        </authorList>
    </citation>
    <scope>NUCLEOTIDE SEQUENCE [LARGE SCALE GENOMIC DNA]</scope>
    <source>
        <strain evidence="2">Tcor2-1</strain>
        <tissue evidence="2">Whole body</tissue>
    </source>
</reference>
<evidence type="ECO:0000313" key="2">
    <source>
        <dbReference type="EMBL" id="KYN16943.1"/>
    </source>
</evidence>
<name>A0A151J3H1_9HYME</name>
<gene>
    <name evidence="2" type="ORF">ALC57_10812</name>
</gene>
<organism evidence="2 3">
    <name type="scientific">Trachymyrmex cornetzi</name>
    <dbReference type="NCBI Taxonomy" id="471704"/>
    <lineage>
        <taxon>Eukaryota</taxon>
        <taxon>Metazoa</taxon>
        <taxon>Ecdysozoa</taxon>
        <taxon>Arthropoda</taxon>
        <taxon>Hexapoda</taxon>
        <taxon>Insecta</taxon>
        <taxon>Pterygota</taxon>
        <taxon>Neoptera</taxon>
        <taxon>Endopterygota</taxon>
        <taxon>Hymenoptera</taxon>
        <taxon>Apocrita</taxon>
        <taxon>Aculeata</taxon>
        <taxon>Formicoidea</taxon>
        <taxon>Formicidae</taxon>
        <taxon>Myrmicinae</taxon>
        <taxon>Trachymyrmex</taxon>
    </lineage>
</organism>
<dbReference type="AlphaFoldDB" id="A0A151J3H1"/>
<evidence type="ECO:0000313" key="3">
    <source>
        <dbReference type="Proteomes" id="UP000078492"/>
    </source>
</evidence>
<sequence>MDLRETQTGVAPLDNAVNTKGTGSGTIPQSRRQGEAFEKDEKANQKKHERKKKDTARREREESFHNTLTGSPTAFGGSRVAM</sequence>
<feature type="region of interest" description="Disordered" evidence="1">
    <location>
        <begin position="1"/>
        <end position="82"/>
    </location>
</feature>
<evidence type="ECO:0000256" key="1">
    <source>
        <dbReference type="SAM" id="MobiDB-lite"/>
    </source>
</evidence>
<protein>
    <submittedName>
        <fullName evidence="2">Uncharacterized protein</fullName>
    </submittedName>
</protein>
<accession>A0A151J3H1</accession>
<dbReference type="EMBL" id="KQ980286">
    <property type="protein sequence ID" value="KYN16943.1"/>
    <property type="molecule type" value="Genomic_DNA"/>
</dbReference>
<dbReference type="Proteomes" id="UP000078492">
    <property type="component" value="Unassembled WGS sequence"/>
</dbReference>